<dbReference type="Gene3D" id="2.60.120.10">
    <property type="entry name" value="Jelly Rolls"/>
    <property type="match status" value="1"/>
</dbReference>
<dbReference type="SUPFAM" id="SSF46689">
    <property type="entry name" value="Homeodomain-like"/>
    <property type="match status" value="1"/>
</dbReference>
<reference evidence="9" key="1">
    <citation type="submission" date="2016-12" db="EMBL/GenBank/DDBJ databases">
        <authorList>
            <person name="Le Fleche-Mateos A."/>
        </authorList>
    </citation>
    <scope>NUCLEOTIDE SEQUENCE</scope>
    <source>
        <strain evidence="9">213</strain>
    </source>
</reference>
<keyword evidence="3" id="KW-0238">DNA-binding</keyword>
<name>A0AA41BYJ4_9GAMM</name>
<dbReference type="SUPFAM" id="SSF51182">
    <property type="entry name" value="RmlC-like cupins"/>
    <property type="match status" value="1"/>
</dbReference>
<gene>
    <name evidence="9" type="ORF">BS639_01535</name>
    <name evidence="8" type="ORF">ITX54_21350</name>
</gene>
<dbReference type="InterPro" id="IPR020449">
    <property type="entry name" value="Tscrpt_reg_AraC-type_HTH"/>
</dbReference>
<dbReference type="GO" id="GO:0003700">
    <property type="term" value="F:DNA-binding transcription factor activity"/>
    <property type="evidence" value="ECO:0007669"/>
    <property type="project" value="InterPro"/>
</dbReference>
<dbReference type="Gene3D" id="1.10.10.60">
    <property type="entry name" value="Homeodomain-like"/>
    <property type="match status" value="2"/>
</dbReference>
<feature type="domain" description="HTH araC/xylS-type" evidence="7">
    <location>
        <begin position="164"/>
        <end position="261"/>
    </location>
</feature>
<dbReference type="AlphaFoldDB" id="A0AA41BYJ4"/>
<evidence type="ECO:0000313" key="10">
    <source>
        <dbReference type="Proteomes" id="UP000192722"/>
    </source>
</evidence>
<keyword evidence="10" id="KW-1185">Reference proteome</keyword>
<dbReference type="InterPro" id="IPR018060">
    <property type="entry name" value="HTH_AraC"/>
</dbReference>
<dbReference type="InterPro" id="IPR003313">
    <property type="entry name" value="AraC-bd"/>
</dbReference>
<evidence type="ECO:0000256" key="2">
    <source>
        <dbReference type="ARBA" id="ARBA00023015"/>
    </source>
</evidence>
<evidence type="ECO:0000313" key="9">
    <source>
        <dbReference type="EMBL" id="ORJ23058.1"/>
    </source>
</evidence>
<dbReference type="RefSeq" id="WP_055783485.1">
    <property type="nucleotide sequence ID" value="NZ_CBCSCF010000006.1"/>
</dbReference>
<evidence type="ECO:0000256" key="3">
    <source>
        <dbReference type="ARBA" id="ARBA00023125"/>
    </source>
</evidence>
<reference evidence="9 10" key="2">
    <citation type="journal article" date="2017" name="Int. J. Syst. Evol. Microbiol.">
        <title>Rouxiella badensis sp. nov. and Rouxiella silvae sp. nov. isolated from peat bog soil in Germany and emendation of the genus description.</title>
        <authorList>
            <person name="Le Fleche-Mateos A."/>
            <person name="Kugler J.H."/>
            <person name="Hansen S.H."/>
            <person name="Syldatk C."/>
            <person name="Hausmann R."/>
            <person name="Lomprez F."/>
            <person name="Vandenbogaert M."/>
            <person name="Manuguerra J.C."/>
            <person name="Grimont P.A."/>
        </authorList>
    </citation>
    <scope>NUCLEOTIDE SEQUENCE [LARGE SCALE GENOMIC DNA]</scope>
    <source>
        <strain evidence="9 10">213</strain>
    </source>
</reference>
<dbReference type="PRINTS" id="PR00032">
    <property type="entry name" value="HTHARAC"/>
</dbReference>
<dbReference type="Proteomes" id="UP000192722">
    <property type="component" value="Unassembled WGS sequence"/>
</dbReference>
<dbReference type="InterPro" id="IPR018062">
    <property type="entry name" value="HTH_AraC-typ_CS"/>
</dbReference>
<dbReference type="PROSITE" id="PS00041">
    <property type="entry name" value="HTH_ARAC_FAMILY_1"/>
    <property type="match status" value="1"/>
</dbReference>
<dbReference type="PANTHER" id="PTHR11019:SF159">
    <property type="entry name" value="TRANSCRIPTIONAL REGULATOR-RELATED"/>
    <property type="match status" value="1"/>
</dbReference>
<dbReference type="GO" id="GO:0043565">
    <property type="term" value="F:sequence-specific DNA binding"/>
    <property type="evidence" value="ECO:0007669"/>
    <property type="project" value="InterPro"/>
</dbReference>
<sequence length="261" mass="29387">MDKIWRKGYGLEYPVSSPIMRVRVQPYATNTRESWHAHEAAQLLYCTTGVLRVLTPEASWTLGPYRAIWIAPDIAHEFHALGHTHTFSLYLDPHTARQFGPVCRSMKVSILQHELILSLQQALECTPSNAARFALIAPLLLDEFKNPPPSSVCSLPLPTDRRLRNICELMLVAPDNNATLEAWGTQVGASSRTLARLFRDQTGMTFAKWRQQLRLAEAVSQLAQGSNVIKIAEQLGYQSPSAFISMFKKSLGETPQRYLRN</sequence>
<dbReference type="FunFam" id="1.10.10.60:FF:000132">
    <property type="entry name" value="AraC family transcriptional regulator"/>
    <property type="match status" value="1"/>
</dbReference>
<keyword evidence="4" id="KW-0010">Activator</keyword>
<proteinExistence type="predicted"/>
<dbReference type="InterPro" id="IPR011051">
    <property type="entry name" value="RmlC_Cupin_sf"/>
</dbReference>
<protein>
    <recommendedName>
        <fullName evidence="6">Arabinose operon regulatory protein</fullName>
    </recommendedName>
</protein>
<dbReference type="SMART" id="SM00342">
    <property type="entry name" value="HTH_ARAC"/>
    <property type="match status" value="1"/>
</dbReference>
<dbReference type="Proteomes" id="UP000705283">
    <property type="component" value="Unassembled WGS sequence"/>
</dbReference>
<keyword evidence="2" id="KW-0805">Transcription regulation</keyword>
<dbReference type="EMBL" id="MRWD01000002">
    <property type="protein sequence ID" value="ORJ23058.1"/>
    <property type="molecule type" value="Genomic_DNA"/>
</dbReference>
<dbReference type="InterPro" id="IPR009057">
    <property type="entry name" value="Homeodomain-like_sf"/>
</dbReference>
<dbReference type="Pfam" id="PF02311">
    <property type="entry name" value="AraC_binding"/>
    <property type="match status" value="1"/>
</dbReference>
<dbReference type="PANTHER" id="PTHR11019">
    <property type="entry name" value="HTH-TYPE TRANSCRIPTIONAL REGULATOR NIMR"/>
    <property type="match status" value="1"/>
</dbReference>
<evidence type="ECO:0000256" key="6">
    <source>
        <dbReference type="ARBA" id="ARBA00044978"/>
    </source>
</evidence>
<dbReference type="EMBL" id="JADMKS010000010">
    <property type="protein sequence ID" value="MBF6639211.1"/>
    <property type="molecule type" value="Genomic_DNA"/>
</dbReference>
<evidence type="ECO:0000313" key="11">
    <source>
        <dbReference type="Proteomes" id="UP000705283"/>
    </source>
</evidence>
<dbReference type="CDD" id="cd06124">
    <property type="entry name" value="cupin_NimR-like_N"/>
    <property type="match status" value="1"/>
</dbReference>
<evidence type="ECO:0000256" key="5">
    <source>
        <dbReference type="ARBA" id="ARBA00023163"/>
    </source>
</evidence>
<reference evidence="8" key="4">
    <citation type="submission" date="2022-09" db="EMBL/GenBank/DDBJ databases">
        <title>Rouxiella aceris sp. nov., isolated from tree sap and emended description of the genus Rhouxiella.</title>
        <authorList>
            <person name="Kim I.S."/>
        </authorList>
    </citation>
    <scope>NUCLEOTIDE SEQUENCE</scope>
    <source>
        <strain evidence="8">SAP-2</strain>
    </source>
</reference>
<dbReference type="InterPro" id="IPR014710">
    <property type="entry name" value="RmlC-like_jellyroll"/>
</dbReference>
<evidence type="ECO:0000313" key="8">
    <source>
        <dbReference type="EMBL" id="MBF6639211.1"/>
    </source>
</evidence>
<dbReference type="Pfam" id="PF12833">
    <property type="entry name" value="HTH_18"/>
    <property type="match status" value="1"/>
</dbReference>
<evidence type="ECO:0000256" key="4">
    <source>
        <dbReference type="ARBA" id="ARBA00023159"/>
    </source>
</evidence>
<comment type="caution">
    <text evidence="8">The sequence shown here is derived from an EMBL/GenBank/DDBJ whole genome shotgun (WGS) entry which is preliminary data.</text>
</comment>
<reference evidence="8" key="3">
    <citation type="submission" date="2020-11" db="EMBL/GenBank/DDBJ databases">
        <authorList>
            <person name="Lee S.D."/>
        </authorList>
    </citation>
    <scope>NUCLEOTIDE SEQUENCE</scope>
    <source>
        <strain evidence="8">SAP-2</strain>
    </source>
</reference>
<keyword evidence="5" id="KW-0804">Transcription</keyword>
<dbReference type="PROSITE" id="PS01124">
    <property type="entry name" value="HTH_ARAC_FAMILY_2"/>
    <property type="match status" value="1"/>
</dbReference>
<organism evidence="8 11">
    <name type="scientific">Rouxiella silvae</name>
    <dbReference type="NCBI Taxonomy" id="1646373"/>
    <lineage>
        <taxon>Bacteria</taxon>
        <taxon>Pseudomonadati</taxon>
        <taxon>Pseudomonadota</taxon>
        <taxon>Gammaproteobacteria</taxon>
        <taxon>Enterobacterales</taxon>
        <taxon>Yersiniaceae</taxon>
        <taxon>Rouxiella</taxon>
    </lineage>
</organism>
<evidence type="ECO:0000256" key="1">
    <source>
        <dbReference type="ARBA" id="ARBA00022491"/>
    </source>
</evidence>
<accession>A0AA41BYJ4</accession>
<keyword evidence="1" id="KW-0678">Repressor</keyword>
<evidence type="ECO:0000259" key="7">
    <source>
        <dbReference type="PROSITE" id="PS01124"/>
    </source>
</evidence>